<dbReference type="STRING" id="1301098.PKB_3083"/>
<dbReference type="PATRIC" id="fig|1301098.3.peg.3109"/>
<dbReference type="InterPro" id="IPR000182">
    <property type="entry name" value="GNAT_dom"/>
</dbReference>
<dbReference type="Pfam" id="PF00583">
    <property type="entry name" value="Acetyltransf_1"/>
    <property type="match status" value="1"/>
</dbReference>
<keyword evidence="1" id="KW-0808">Transferase</keyword>
<gene>
    <name evidence="4" type="ORF">PKB_3083</name>
</gene>
<protein>
    <recommendedName>
        <fullName evidence="3">N-acetyltransferase domain-containing protein</fullName>
    </recommendedName>
</protein>
<dbReference type="EMBL" id="HG322950">
    <property type="protein sequence ID" value="CDF84430.1"/>
    <property type="molecule type" value="Genomic_DNA"/>
</dbReference>
<organism evidence="4 5">
    <name type="scientific">Pseudomonas knackmussii (strain DSM 6978 / CCUG 54928 / LMG 23759 / B13)</name>
    <dbReference type="NCBI Taxonomy" id="1301098"/>
    <lineage>
        <taxon>Bacteria</taxon>
        <taxon>Pseudomonadati</taxon>
        <taxon>Pseudomonadota</taxon>
        <taxon>Gammaproteobacteria</taxon>
        <taxon>Pseudomonadales</taxon>
        <taxon>Pseudomonadaceae</taxon>
        <taxon>Pseudomonas</taxon>
    </lineage>
</organism>
<dbReference type="HOGENOM" id="CLU_013985_23_0_6"/>
<dbReference type="eggNOG" id="COG0456">
    <property type="taxonomic scope" value="Bacteria"/>
</dbReference>
<evidence type="ECO:0000256" key="1">
    <source>
        <dbReference type="ARBA" id="ARBA00022679"/>
    </source>
</evidence>
<sequence length="151" mass="16775">MDFLYRIADSADLPALLQVENQAFTGDRLSQRSFRTLLQRQSARVVVAEAAEGLLGYALVLFRRNTHVARLYSLAITPGARGLGLGAGLLEQAERCAHDRACRALRLEVRIDNAPAIGLYERRGYRRFGSHTGYYADGADAWRYEKALSAS</sequence>
<dbReference type="Proteomes" id="UP000025241">
    <property type="component" value="Chromosome I"/>
</dbReference>
<dbReference type="SUPFAM" id="SSF55729">
    <property type="entry name" value="Acyl-CoA N-acyltransferases (Nat)"/>
    <property type="match status" value="1"/>
</dbReference>
<dbReference type="AlphaFoldDB" id="A0A024HHC5"/>
<reference evidence="4 5" key="2">
    <citation type="submission" date="2014-05" db="EMBL/GenBank/DDBJ databases">
        <title>Genome sequence of the 3-chlorobenzoate degrading bacterium Pseudomonas knackmussii B13 shows multiple evidence for horizontal gene transfer.</title>
        <authorList>
            <person name="Miyazaki R."/>
            <person name="Bertelli C."/>
            <person name="Falquet L."/>
            <person name="Robinson-Rechavi M."/>
            <person name="Gharib W."/>
            <person name="Roy S."/>
            <person name="Van der Meer J.R."/>
        </authorList>
    </citation>
    <scope>NUCLEOTIDE SEQUENCE [LARGE SCALE GENOMIC DNA]</scope>
    <source>
        <strain evidence="4 5">B13</strain>
    </source>
</reference>
<dbReference type="Gene3D" id="3.40.630.30">
    <property type="match status" value="1"/>
</dbReference>
<dbReference type="InterPro" id="IPR016181">
    <property type="entry name" value="Acyl_CoA_acyltransferase"/>
</dbReference>
<dbReference type="KEGG" id="pkc:PKB_3083"/>
<keyword evidence="2" id="KW-0012">Acyltransferase</keyword>
<dbReference type="RefSeq" id="WP_043252979.1">
    <property type="nucleotide sequence ID" value="NZ_HG322950.1"/>
</dbReference>
<dbReference type="InterPro" id="IPR050832">
    <property type="entry name" value="Bact_Acetyltransf"/>
</dbReference>
<evidence type="ECO:0000313" key="4">
    <source>
        <dbReference type="EMBL" id="CDF84430.1"/>
    </source>
</evidence>
<dbReference type="PANTHER" id="PTHR43877">
    <property type="entry name" value="AMINOALKYLPHOSPHONATE N-ACETYLTRANSFERASE-RELATED-RELATED"/>
    <property type="match status" value="1"/>
</dbReference>
<proteinExistence type="predicted"/>
<reference evidence="4 5" key="1">
    <citation type="submission" date="2013-03" db="EMBL/GenBank/DDBJ databases">
        <authorList>
            <person name="Linke B."/>
        </authorList>
    </citation>
    <scope>NUCLEOTIDE SEQUENCE [LARGE SCALE GENOMIC DNA]</scope>
    <source>
        <strain evidence="4 5">B13</strain>
    </source>
</reference>
<keyword evidence="5" id="KW-1185">Reference proteome</keyword>
<evidence type="ECO:0000256" key="2">
    <source>
        <dbReference type="ARBA" id="ARBA00023315"/>
    </source>
</evidence>
<dbReference type="GO" id="GO:0016747">
    <property type="term" value="F:acyltransferase activity, transferring groups other than amino-acyl groups"/>
    <property type="evidence" value="ECO:0007669"/>
    <property type="project" value="InterPro"/>
</dbReference>
<dbReference type="PROSITE" id="PS51186">
    <property type="entry name" value="GNAT"/>
    <property type="match status" value="1"/>
</dbReference>
<evidence type="ECO:0000259" key="3">
    <source>
        <dbReference type="PROSITE" id="PS51186"/>
    </source>
</evidence>
<feature type="domain" description="N-acetyltransferase" evidence="3">
    <location>
        <begin position="3"/>
        <end position="149"/>
    </location>
</feature>
<dbReference type="OrthoDB" id="27442at2"/>
<evidence type="ECO:0000313" key="5">
    <source>
        <dbReference type="Proteomes" id="UP000025241"/>
    </source>
</evidence>
<name>A0A024HHC5_PSEKB</name>
<accession>A0A024HHC5</accession>